<gene>
    <name evidence="1" type="ORF">An02g12890</name>
</gene>
<dbReference type="VEuPathDB" id="FungiDB:An02g12890"/>
<accession>A0AAJ8BMA6</accession>
<dbReference type="GeneID" id="84590533"/>
<dbReference type="KEGG" id="ang:An02g12890"/>
<evidence type="ECO:0000313" key="1">
    <source>
        <dbReference type="RefSeq" id="XP_059600113.1"/>
    </source>
</evidence>
<dbReference type="RefSeq" id="XP_059600113.1">
    <property type="nucleotide sequence ID" value="XM_059746718.1"/>
</dbReference>
<sequence length="142" mass="15284">MSTCSRRPMVRAIASDLSNGSGGAWGLCGCGGGGGGGDGDGFHPNLVEQVRSASHVVLIRLGLVNWVHPSFDRGFHDPVWVESVGNECLQYESTADLRLLNHTIYSISFCTLVRMDDLGKGNVSESDPACWTIDEMMLVINK</sequence>
<dbReference type="PROSITE" id="PS51257">
    <property type="entry name" value="PROKAR_LIPOPROTEIN"/>
    <property type="match status" value="1"/>
</dbReference>
<organism evidence="1">
    <name type="scientific">Aspergillus niger</name>
    <dbReference type="NCBI Taxonomy" id="5061"/>
    <lineage>
        <taxon>Eukaryota</taxon>
        <taxon>Fungi</taxon>
        <taxon>Dikarya</taxon>
        <taxon>Ascomycota</taxon>
        <taxon>Pezizomycotina</taxon>
        <taxon>Eurotiomycetes</taxon>
        <taxon>Eurotiomycetidae</taxon>
        <taxon>Eurotiales</taxon>
        <taxon>Aspergillaceae</taxon>
        <taxon>Aspergillus</taxon>
        <taxon>Aspergillus subgen. Circumdati</taxon>
    </lineage>
</organism>
<protein>
    <submittedName>
        <fullName evidence="1">Uncharacterized protein</fullName>
    </submittedName>
</protein>
<reference evidence="1" key="2">
    <citation type="submission" date="2025-08" db="UniProtKB">
        <authorList>
            <consortium name="RefSeq"/>
        </authorList>
    </citation>
    <scope>IDENTIFICATION</scope>
</reference>
<name>A0AAJ8BMA6_ASPNG</name>
<dbReference type="AlphaFoldDB" id="A0AAJ8BMA6"/>
<reference evidence="1" key="1">
    <citation type="submission" date="2025-02" db="EMBL/GenBank/DDBJ databases">
        <authorList>
            <consortium name="NCBI Genome Project"/>
        </authorList>
    </citation>
    <scope>NUCLEOTIDE SEQUENCE</scope>
</reference>
<proteinExistence type="predicted"/>